<name>A0ABX1RPC8_9PSEU</name>
<dbReference type="GO" id="GO:0016787">
    <property type="term" value="F:hydrolase activity"/>
    <property type="evidence" value="ECO:0007669"/>
    <property type="project" value="UniProtKB-KW"/>
</dbReference>
<dbReference type="Proteomes" id="UP001296706">
    <property type="component" value="Unassembled WGS sequence"/>
</dbReference>
<gene>
    <name evidence="2" type="ORF">HF577_32670</name>
</gene>
<evidence type="ECO:0000313" key="2">
    <source>
        <dbReference type="EMBL" id="NMH81832.1"/>
    </source>
</evidence>
<dbReference type="InterPro" id="IPR001279">
    <property type="entry name" value="Metallo-B-lactamas"/>
</dbReference>
<dbReference type="InterPro" id="IPR036866">
    <property type="entry name" value="RibonucZ/Hydroxyglut_hydro"/>
</dbReference>
<dbReference type="Gene3D" id="3.60.15.10">
    <property type="entry name" value="Ribonuclease Z/Hydroxyacylglutathione hydrolase-like"/>
    <property type="match status" value="1"/>
</dbReference>
<dbReference type="PANTHER" id="PTHR43546:SF7">
    <property type="entry name" value="METALLO-BETA-LACTAMASE DOMAIN-CONTAINING PROTEIN"/>
    <property type="match status" value="1"/>
</dbReference>
<evidence type="ECO:0000313" key="3">
    <source>
        <dbReference type="Proteomes" id="UP001296706"/>
    </source>
</evidence>
<sequence>MDDHGAGARSDEHASLTFVGTATTLLRLGGFTLLTDPNFLRRGERVHLGYGLTSKRLTDPALSIGALPPLDVVLLSHLHGDHFDRVARRDLPRTPPVITTRHAAKRLQRWGFGGATGLATWEDWESTRAGERLRITSVPGRHGPAGVHRLLPPVMGSVLDLERNGQRILRVYVTGDTLRVPELRSIRDRFPDIDVMITHLGGTKVLGVLVTMDGRQGTDLVELIRPATVVPVHYDDYGVFRSPLEDFVAEMRRRGHDGRLRTVVRGDTVELAAFPHR</sequence>
<dbReference type="PANTHER" id="PTHR43546">
    <property type="entry name" value="UPF0173 METAL-DEPENDENT HYDROLASE MJ1163-RELATED"/>
    <property type="match status" value="1"/>
</dbReference>
<feature type="domain" description="Metallo-beta-lactamase" evidence="1">
    <location>
        <begin position="55"/>
        <end position="234"/>
    </location>
</feature>
<dbReference type="Pfam" id="PF12706">
    <property type="entry name" value="Lactamase_B_2"/>
    <property type="match status" value="1"/>
</dbReference>
<dbReference type="EMBL" id="JAAXKY010000174">
    <property type="protein sequence ID" value="NMH81832.1"/>
    <property type="molecule type" value="Genomic_DNA"/>
</dbReference>
<proteinExistence type="predicted"/>
<keyword evidence="3" id="KW-1185">Reference proteome</keyword>
<accession>A0ABX1RPC8</accession>
<comment type="caution">
    <text evidence="2">The sequence shown here is derived from an EMBL/GenBank/DDBJ whole genome shotgun (WGS) entry which is preliminary data.</text>
</comment>
<dbReference type="InterPro" id="IPR050114">
    <property type="entry name" value="UPF0173_UPF0282_UlaG_hydrolase"/>
</dbReference>
<dbReference type="RefSeq" id="WP_169399859.1">
    <property type="nucleotide sequence ID" value="NZ_BAAAJH010000009.1"/>
</dbReference>
<organism evidence="2 3">
    <name type="scientific">Pseudonocardia xinjiangensis</name>
    <dbReference type="NCBI Taxonomy" id="75289"/>
    <lineage>
        <taxon>Bacteria</taxon>
        <taxon>Bacillati</taxon>
        <taxon>Actinomycetota</taxon>
        <taxon>Actinomycetes</taxon>
        <taxon>Pseudonocardiales</taxon>
        <taxon>Pseudonocardiaceae</taxon>
        <taxon>Pseudonocardia</taxon>
    </lineage>
</organism>
<dbReference type="SUPFAM" id="SSF56281">
    <property type="entry name" value="Metallo-hydrolase/oxidoreductase"/>
    <property type="match status" value="1"/>
</dbReference>
<protein>
    <submittedName>
        <fullName evidence="2">Metal-dependent hydrolase</fullName>
    </submittedName>
</protein>
<evidence type="ECO:0000259" key="1">
    <source>
        <dbReference type="Pfam" id="PF12706"/>
    </source>
</evidence>
<reference evidence="2 3" key="1">
    <citation type="submission" date="2020-04" db="EMBL/GenBank/DDBJ databases">
        <authorList>
            <person name="Klaysubun C."/>
            <person name="Duangmal K."/>
            <person name="Lipun K."/>
        </authorList>
    </citation>
    <scope>NUCLEOTIDE SEQUENCE [LARGE SCALE GENOMIC DNA]</scope>
    <source>
        <strain evidence="2 3">JCM 11839</strain>
    </source>
</reference>
<keyword evidence="2" id="KW-0378">Hydrolase</keyword>